<keyword evidence="5" id="KW-1185">Reference proteome</keyword>
<dbReference type="InterPro" id="IPR004330">
    <property type="entry name" value="FAR1_DNA_bnd_dom"/>
</dbReference>
<reference evidence="4 5" key="1">
    <citation type="journal article" date="2005" name="PLoS Biol.">
        <title>The genomes of Oryza sativa: a history of duplications.</title>
        <authorList>
            <person name="Yu J."/>
            <person name="Wang J."/>
            <person name="Lin W."/>
            <person name="Li S."/>
            <person name="Li H."/>
            <person name="Zhou J."/>
            <person name="Ni P."/>
            <person name="Dong W."/>
            <person name="Hu S."/>
            <person name="Zeng C."/>
            <person name="Zhang J."/>
            <person name="Zhang Y."/>
            <person name="Li R."/>
            <person name="Xu Z."/>
            <person name="Li S."/>
            <person name="Li X."/>
            <person name="Zheng H."/>
            <person name="Cong L."/>
            <person name="Lin L."/>
            <person name="Yin J."/>
            <person name="Geng J."/>
            <person name="Li G."/>
            <person name="Shi J."/>
            <person name="Liu J."/>
            <person name="Lv H."/>
            <person name="Li J."/>
            <person name="Wang J."/>
            <person name="Deng Y."/>
            <person name="Ran L."/>
            <person name="Shi X."/>
            <person name="Wang X."/>
            <person name="Wu Q."/>
            <person name="Li C."/>
            <person name="Ren X."/>
            <person name="Wang J."/>
            <person name="Wang X."/>
            <person name="Li D."/>
            <person name="Liu D."/>
            <person name="Zhang X."/>
            <person name="Ji Z."/>
            <person name="Zhao W."/>
            <person name="Sun Y."/>
            <person name="Zhang Z."/>
            <person name="Bao J."/>
            <person name="Han Y."/>
            <person name="Dong L."/>
            <person name="Ji J."/>
            <person name="Chen P."/>
            <person name="Wu S."/>
            <person name="Liu J."/>
            <person name="Xiao Y."/>
            <person name="Bu D."/>
            <person name="Tan J."/>
            <person name="Yang L."/>
            <person name="Ye C."/>
            <person name="Zhang J."/>
            <person name="Xu J."/>
            <person name="Zhou Y."/>
            <person name="Yu Y."/>
            <person name="Zhang B."/>
            <person name="Zhuang S."/>
            <person name="Wei H."/>
            <person name="Liu B."/>
            <person name="Lei M."/>
            <person name="Yu H."/>
            <person name="Li Y."/>
            <person name="Xu H."/>
            <person name="Wei S."/>
            <person name="He X."/>
            <person name="Fang L."/>
            <person name="Zhang Z."/>
            <person name="Zhang Y."/>
            <person name="Huang X."/>
            <person name="Su Z."/>
            <person name="Tong W."/>
            <person name="Li J."/>
            <person name="Tong Z."/>
            <person name="Li S."/>
            <person name="Ye J."/>
            <person name="Wang L."/>
            <person name="Fang L."/>
            <person name="Lei T."/>
            <person name="Chen C."/>
            <person name="Chen H."/>
            <person name="Xu Z."/>
            <person name="Li H."/>
            <person name="Huang H."/>
            <person name="Zhang F."/>
            <person name="Xu H."/>
            <person name="Li N."/>
            <person name="Zhao C."/>
            <person name="Li S."/>
            <person name="Dong L."/>
            <person name="Huang Y."/>
            <person name="Li L."/>
            <person name="Xi Y."/>
            <person name="Qi Q."/>
            <person name="Li W."/>
            <person name="Zhang B."/>
            <person name="Hu W."/>
            <person name="Zhang Y."/>
            <person name="Tian X."/>
            <person name="Jiao Y."/>
            <person name="Liang X."/>
            <person name="Jin J."/>
            <person name="Gao L."/>
            <person name="Zheng W."/>
            <person name="Hao B."/>
            <person name="Liu S."/>
            <person name="Wang W."/>
            <person name="Yuan L."/>
            <person name="Cao M."/>
            <person name="McDermott J."/>
            <person name="Samudrala R."/>
            <person name="Wang J."/>
            <person name="Wong G.K."/>
            <person name="Yang H."/>
        </authorList>
    </citation>
    <scope>NUCLEOTIDE SEQUENCE [LARGE SCALE GENOMIC DNA]</scope>
    <source>
        <strain evidence="5">cv. 93-11</strain>
    </source>
</reference>
<sequence length="829" mass="94795">MDFDLNSIPELVSGENEPPVHHLLVDDKDKSETYFPINPTDTSMEIPAINLDDTFDFETMYTAGDAGSLQAHNVANDEMQVFEANDEMQIFEGDYEMQVFEEMSDRGDTMHTSVATGATTATANTISSEDSRTDDSEAQSAPSQDIPCSTQVPYLTLTFNSEEEARAHYNRYAKRVGFSIKINTSRKSAKDGERDKVMFVCNKCGPEEKTGEVCPPKKRKRSRTRQAAWKARMTVKRKGARSHRAIPKEEKDFITMLHGVNLSAGRIMQLMSELYGGARNVPYTRKDISNFKSKLGSEYRCRDIPETIAHFEEIKKDDPNFFYKIQLDKEDRVQNIFWVDGAARNAYKDFKDCISFDCTYMTNMYNMPCAPFIGLNKHGQSIQLGCGFLRNEKTETFVWLFQAFLEAMEGVEPTNIITDQDLAMKAAIALVFPHAKHRNCHWHIMQNAQKKIGHILDHDKALCDAFNDCLDNSWTEQEFDAKWDAMLTTYHLQDNEHFRHLWEMRQCWVPVYFMHCFFPFLQTTARSEGFNAVLKRYVNPQNSIYNFFLQYKKIQEKITVATDQNEFEAEETIPSMWGNYPMETKALEVYTRPIFNRFQKELIASTSYKLTRTSENMYLVEPNGGPVRNYGSRAFIVAANVLDRTYNCECCKFERDGILCCHVLKVMTSDFVGQVSDIPEHYILPRWTMVKEPELPPVTSIGEQMQLPPESLKLIRYTNLCTKFTQIAKDASSNEKAYRMALQRMSSMTDDLAAMKQSRKKQKKAQPAPADPARGISDIPSASTNPTLQINDPPIIQKQGRPVSTRRKPGVHAKASKTSVRKGLASTEK</sequence>
<feature type="compositionally biased region" description="Basic residues" evidence="2">
    <location>
        <begin position="804"/>
        <end position="815"/>
    </location>
</feature>
<feature type="compositionally biased region" description="Low complexity" evidence="2">
    <location>
        <begin position="116"/>
        <end position="125"/>
    </location>
</feature>
<dbReference type="AlphaFoldDB" id="B8B4I1"/>
<dbReference type="STRING" id="39946.B8B4I1"/>
<gene>
    <name evidence="4" type="ORF">OsI_22363</name>
</gene>
<evidence type="ECO:0000256" key="1">
    <source>
        <dbReference type="PROSITE-ProRule" id="PRU00325"/>
    </source>
</evidence>
<dbReference type="Gramene" id="BGIOSGA022621-TA">
    <property type="protein sequence ID" value="BGIOSGA022621-PA"/>
    <property type="gene ID" value="BGIOSGA022621"/>
</dbReference>
<keyword evidence="1" id="KW-0479">Metal-binding</keyword>
<dbReference type="GO" id="GO:0008270">
    <property type="term" value="F:zinc ion binding"/>
    <property type="evidence" value="ECO:0007669"/>
    <property type="project" value="UniProtKB-KW"/>
</dbReference>
<dbReference type="PANTHER" id="PTHR47718">
    <property type="entry name" value="OS01G0519700 PROTEIN"/>
    <property type="match status" value="1"/>
</dbReference>
<name>B8B4I1_ORYSI</name>
<protein>
    <recommendedName>
        <fullName evidence="3">SWIM-type domain-containing protein</fullName>
    </recommendedName>
</protein>
<proteinExistence type="predicted"/>
<feature type="region of interest" description="Disordered" evidence="2">
    <location>
        <begin position="116"/>
        <end position="147"/>
    </location>
</feature>
<dbReference type="InterPro" id="IPR018289">
    <property type="entry name" value="MULE_transposase_dom"/>
</dbReference>
<feature type="region of interest" description="Disordered" evidence="2">
    <location>
        <begin position="750"/>
        <end position="829"/>
    </location>
</feature>
<keyword evidence="1" id="KW-0862">Zinc</keyword>
<dbReference type="PROSITE" id="PS50966">
    <property type="entry name" value="ZF_SWIM"/>
    <property type="match status" value="1"/>
</dbReference>
<dbReference type="Pfam" id="PF10551">
    <property type="entry name" value="MULE"/>
    <property type="match status" value="1"/>
</dbReference>
<evidence type="ECO:0000256" key="2">
    <source>
        <dbReference type="SAM" id="MobiDB-lite"/>
    </source>
</evidence>
<accession>B8B4I1</accession>
<dbReference type="Pfam" id="PF04434">
    <property type="entry name" value="SWIM"/>
    <property type="match status" value="1"/>
</dbReference>
<dbReference type="Proteomes" id="UP000007015">
    <property type="component" value="Chromosome 6"/>
</dbReference>
<dbReference type="PANTHER" id="PTHR47718:SF4">
    <property type="entry name" value="PROTEIN FAR1-RELATED SEQUENCE"/>
    <property type="match status" value="1"/>
</dbReference>
<feature type="compositionally biased region" description="Polar residues" evidence="2">
    <location>
        <begin position="780"/>
        <end position="790"/>
    </location>
</feature>
<dbReference type="InterPro" id="IPR007527">
    <property type="entry name" value="Znf_SWIM"/>
</dbReference>
<dbReference type="HOGENOM" id="CLU_008459_7_3_1"/>
<dbReference type="EMBL" id="CM000131">
    <property type="protein sequence ID" value="EEC80320.1"/>
    <property type="molecule type" value="Genomic_DNA"/>
</dbReference>
<feature type="domain" description="SWIM-type" evidence="3">
    <location>
        <begin position="635"/>
        <end position="671"/>
    </location>
</feature>
<keyword evidence="1" id="KW-0863">Zinc-finger</keyword>
<evidence type="ECO:0000313" key="4">
    <source>
        <dbReference type="EMBL" id="EEC80320.1"/>
    </source>
</evidence>
<organism evidence="4 5">
    <name type="scientific">Oryza sativa subsp. indica</name>
    <name type="common">Rice</name>
    <dbReference type="NCBI Taxonomy" id="39946"/>
    <lineage>
        <taxon>Eukaryota</taxon>
        <taxon>Viridiplantae</taxon>
        <taxon>Streptophyta</taxon>
        <taxon>Embryophyta</taxon>
        <taxon>Tracheophyta</taxon>
        <taxon>Spermatophyta</taxon>
        <taxon>Magnoliopsida</taxon>
        <taxon>Liliopsida</taxon>
        <taxon>Poales</taxon>
        <taxon>Poaceae</taxon>
        <taxon>BOP clade</taxon>
        <taxon>Oryzoideae</taxon>
        <taxon>Oryzeae</taxon>
        <taxon>Oryzinae</taxon>
        <taxon>Oryza</taxon>
        <taxon>Oryza sativa</taxon>
    </lineage>
</organism>
<dbReference type="OMA" id="ACCISHC"/>
<dbReference type="Pfam" id="PF03101">
    <property type="entry name" value="FAR1"/>
    <property type="match status" value="1"/>
</dbReference>
<evidence type="ECO:0000259" key="3">
    <source>
        <dbReference type="PROSITE" id="PS50966"/>
    </source>
</evidence>
<evidence type="ECO:0000313" key="5">
    <source>
        <dbReference type="Proteomes" id="UP000007015"/>
    </source>
</evidence>
<feature type="compositionally biased region" description="Polar residues" evidence="2">
    <location>
        <begin position="138"/>
        <end position="147"/>
    </location>
</feature>